<keyword evidence="2" id="KW-0732">Signal</keyword>
<comment type="caution">
    <text evidence="3">The sequence shown here is derived from an EMBL/GenBank/DDBJ whole genome shotgun (WGS) entry which is preliminary data.</text>
</comment>
<protein>
    <submittedName>
        <fullName evidence="3">Cobalamin biosynthesis protein CobT</fullName>
    </submittedName>
</protein>
<keyword evidence="4" id="KW-1185">Reference proteome</keyword>
<organism evidence="3 4">
    <name type="scientific">Alkalicoccobacillus murimartini</name>
    <dbReference type="NCBI Taxonomy" id="171685"/>
    <lineage>
        <taxon>Bacteria</taxon>
        <taxon>Bacillati</taxon>
        <taxon>Bacillota</taxon>
        <taxon>Bacilli</taxon>
        <taxon>Bacillales</taxon>
        <taxon>Bacillaceae</taxon>
        <taxon>Alkalicoccobacillus</taxon>
    </lineage>
</organism>
<dbReference type="PROSITE" id="PS51257">
    <property type="entry name" value="PROKAR_LIPOPROTEIN"/>
    <property type="match status" value="1"/>
</dbReference>
<evidence type="ECO:0000256" key="2">
    <source>
        <dbReference type="SAM" id="SignalP"/>
    </source>
</evidence>
<dbReference type="RefSeq" id="WP_306985342.1">
    <property type="nucleotide sequence ID" value="NZ_JAUSUA010000007.1"/>
</dbReference>
<sequence length="231" mass="25450">MKKVLILLSVSIMALAACGQTANDTDQTDTDVNEESNITEAPEQTEVEDEAETETEDVADAETDEPTQDHEDSDSTEETIETSEAEEAVVSAGGDTASDETNEDAGNETSEDTDTTSTELGEDEIADPPYSEVESEQFQEAISSLQHEFSNQLLSIQLENEDWDHVYAVVTDGLKLPSDEEREFHVTQMAESMINSLDLKTHAPNGTITFVYEDQSELATYHTEDESLHFP</sequence>
<reference evidence="3 4" key="1">
    <citation type="submission" date="2023-07" db="EMBL/GenBank/DDBJ databases">
        <title>Genomic Encyclopedia of Type Strains, Phase IV (KMG-IV): sequencing the most valuable type-strain genomes for metagenomic binning, comparative biology and taxonomic classification.</title>
        <authorList>
            <person name="Goeker M."/>
        </authorList>
    </citation>
    <scope>NUCLEOTIDE SEQUENCE [LARGE SCALE GENOMIC DNA]</scope>
    <source>
        <strain evidence="3 4">DSM 19154</strain>
    </source>
</reference>
<feature type="compositionally biased region" description="Acidic residues" evidence="1">
    <location>
        <begin position="43"/>
        <end position="87"/>
    </location>
</feature>
<feature type="chain" id="PRO_5045527718" evidence="2">
    <location>
        <begin position="17"/>
        <end position="231"/>
    </location>
</feature>
<feature type="signal peptide" evidence="2">
    <location>
        <begin position="1"/>
        <end position="16"/>
    </location>
</feature>
<proteinExistence type="predicted"/>
<name>A0ABT9YM08_9BACI</name>
<accession>A0ABT9YM08</accession>
<feature type="region of interest" description="Disordered" evidence="1">
    <location>
        <begin position="21"/>
        <end position="131"/>
    </location>
</feature>
<evidence type="ECO:0000256" key="1">
    <source>
        <dbReference type="SAM" id="MobiDB-lite"/>
    </source>
</evidence>
<feature type="compositionally biased region" description="Acidic residues" evidence="1">
    <location>
        <begin position="97"/>
        <end position="126"/>
    </location>
</feature>
<dbReference type="EMBL" id="JAUSUA010000007">
    <property type="protein sequence ID" value="MDQ0208909.1"/>
    <property type="molecule type" value="Genomic_DNA"/>
</dbReference>
<gene>
    <name evidence="3" type="ORF">J2S05_003733</name>
</gene>
<dbReference type="Proteomes" id="UP001225034">
    <property type="component" value="Unassembled WGS sequence"/>
</dbReference>
<evidence type="ECO:0000313" key="3">
    <source>
        <dbReference type="EMBL" id="MDQ0208909.1"/>
    </source>
</evidence>
<evidence type="ECO:0000313" key="4">
    <source>
        <dbReference type="Proteomes" id="UP001225034"/>
    </source>
</evidence>